<dbReference type="EMBL" id="MU003515">
    <property type="protein sequence ID" value="KAF2468490.1"/>
    <property type="molecule type" value="Genomic_DNA"/>
</dbReference>
<proteinExistence type="predicted"/>
<accession>A0ACB6QPM4</accession>
<dbReference type="Proteomes" id="UP000799755">
    <property type="component" value="Unassembled WGS sequence"/>
</dbReference>
<reference evidence="1" key="1">
    <citation type="journal article" date="2020" name="Stud. Mycol.">
        <title>101 Dothideomycetes genomes: a test case for predicting lifestyles and emergence of pathogens.</title>
        <authorList>
            <person name="Haridas S."/>
            <person name="Albert R."/>
            <person name="Binder M."/>
            <person name="Bloem J."/>
            <person name="Labutti K."/>
            <person name="Salamov A."/>
            <person name="Andreopoulos B."/>
            <person name="Baker S."/>
            <person name="Barry K."/>
            <person name="Bills G."/>
            <person name="Bluhm B."/>
            <person name="Cannon C."/>
            <person name="Castanera R."/>
            <person name="Culley D."/>
            <person name="Daum C."/>
            <person name="Ezra D."/>
            <person name="Gonzalez J."/>
            <person name="Henrissat B."/>
            <person name="Kuo A."/>
            <person name="Liang C."/>
            <person name="Lipzen A."/>
            <person name="Lutzoni F."/>
            <person name="Magnuson J."/>
            <person name="Mondo S."/>
            <person name="Nolan M."/>
            <person name="Ohm R."/>
            <person name="Pangilinan J."/>
            <person name="Park H.-J."/>
            <person name="Ramirez L."/>
            <person name="Alfaro M."/>
            <person name="Sun H."/>
            <person name="Tritt A."/>
            <person name="Yoshinaga Y."/>
            <person name="Zwiers L.-H."/>
            <person name="Turgeon B."/>
            <person name="Goodwin S."/>
            <person name="Spatafora J."/>
            <person name="Crous P."/>
            <person name="Grigoriev I."/>
        </authorList>
    </citation>
    <scope>NUCLEOTIDE SEQUENCE</scope>
    <source>
        <strain evidence="1">ATCC 200398</strain>
    </source>
</reference>
<evidence type="ECO:0000313" key="2">
    <source>
        <dbReference type="Proteomes" id="UP000799755"/>
    </source>
</evidence>
<comment type="caution">
    <text evidence="1">The sequence shown here is derived from an EMBL/GenBank/DDBJ whole genome shotgun (WGS) entry which is preliminary data.</text>
</comment>
<keyword evidence="2" id="KW-1185">Reference proteome</keyword>
<protein>
    <submittedName>
        <fullName evidence="1">Glycoside hydrolase</fullName>
    </submittedName>
</protein>
<organism evidence="1 2">
    <name type="scientific">Lindgomyces ingoldianus</name>
    <dbReference type="NCBI Taxonomy" id="673940"/>
    <lineage>
        <taxon>Eukaryota</taxon>
        <taxon>Fungi</taxon>
        <taxon>Dikarya</taxon>
        <taxon>Ascomycota</taxon>
        <taxon>Pezizomycotina</taxon>
        <taxon>Dothideomycetes</taxon>
        <taxon>Pleosporomycetidae</taxon>
        <taxon>Pleosporales</taxon>
        <taxon>Lindgomycetaceae</taxon>
        <taxon>Lindgomyces</taxon>
    </lineage>
</organism>
<name>A0ACB6QPM4_9PLEO</name>
<gene>
    <name evidence="1" type="ORF">BDR25DRAFT_373017</name>
</gene>
<evidence type="ECO:0000313" key="1">
    <source>
        <dbReference type="EMBL" id="KAF2468490.1"/>
    </source>
</evidence>
<keyword evidence="1" id="KW-0378">Hydrolase</keyword>
<sequence>MKPSLVTSLIAFANGAYAHGGVYSYEIDGVHYDGYKWFDPPDNQTNLMQRRWYYWPVQDPLSENITCNYNGAAVPSAFHAPVHAGHTITANWSNNYPFDKPGEPFYCDPAMTNRTCPAGFTCDFSCMYHHWYHGHGPLTAYLARCPPSPNGCSDANPSTLSWFKIAEEGLRPNHSITDAGAWMQGDLGATVDHAAPGWTVRIPARLRAGNYLIRHEILMIELDPPQFYPECAQLAIEGDGDAEPGQEYLVKFPGAYQWSDPGIKVSGTLYYPEGRATRNYTVPGPKIWTGEF</sequence>